<dbReference type="AlphaFoldDB" id="A0AAD7H9U0"/>
<evidence type="ECO:0000256" key="3">
    <source>
        <dbReference type="ARBA" id="ARBA00022694"/>
    </source>
</evidence>
<keyword evidence="8" id="KW-0862">Zinc</keyword>
<name>A0AAD7H9U0_9AGAR</name>
<dbReference type="GO" id="GO:0046872">
    <property type="term" value="F:metal ion binding"/>
    <property type="evidence" value="ECO:0007669"/>
    <property type="project" value="UniProtKB-KW"/>
</dbReference>
<proteinExistence type="predicted"/>
<dbReference type="GO" id="GO:0005634">
    <property type="term" value="C:nucleus"/>
    <property type="evidence" value="ECO:0007669"/>
    <property type="project" value="TreeGrafter"/>
</dbReference>
<evidence type="ECO:0000256" key="4">
    <source>
        <dbReference type="ARBA" id="ARBA00022722"/>
    </source>
</evidence>
<comment type="cofactor">
    <cofactor evidence="1">
        <name>Zn(2+)</name>
        <dbReference type="ChEBI" id="CHEBI:29105"/>
    </cofactor>
</comment>
<reference evidence="9" key="1">
    <citation type="submission" date="2023-03" db="EMBL/GenBank/DDBJ databases">
        <title>Massive genome expansion in bonnet fungi (Mycena s.s.) driven by repeated elements and novel gene families across ecological guilds.</title>
        <authorList>
            <consortium name="Lawrence Berkeley National Laboratory"/>
            <person name="Harder C.B."/>
            <person name="Miyauchi S."/>
            <person name="Viragh M."/>
            <person name="Kuo A."/>
            <person name="Thoen E."/>
            <person name="Andreopoulos B."/>
            <person name="Lu D."/>
            <person name="Skrede I."/>
            <person name="Drula E."/>
            <person name="Henrissat B."/>
            <person name="Morin E."/>
            <person name="Kohler A."/>
            <person name="Barry K."/>
            <person name="LaButti K."/>
            <person name="Morin E."/>
            <person name="Salamov A."/>
            <person name="Lipzen A."/>
            <person name="Mereny Z."/>
            <person name="Hegedus B."/>
            <person name="Baldrian P."/>
            <person name="Stursova M."/>
            <person name="Weitz H."/>
            <person name="Taylor A."/>
            <person name="Grigoriev I.V."/>
            <person name="Nagy L.G."/>
            <person name="Martin F."/>
            <person name="Kauserud H."/>
        </authorList>
    </citation>
    <scope>NUCLEOTIDE SEQUENCE</scope>
    <source>
        <strain evidence="9">CBHHK188m</strain>
    </source>
</reference>
<dbReference type="Pfam" id="PF23023">
    <property type="entry name" value="Anti-Pycsar_Apyc1"/>
    <property type="match status" value="1"/>
</dbReference>
<evidence type="ECO:0000256" key="1">
    <source>
        <dbReference type="ARBA" id="ARBA00001947"/>
    </source>
</evidence>
<evidence type="ECO:0000256" key="6">
    <source>
        <dbReference type="ARBA" id="ARBA00022759"/>
    </source>
</evidence>
<dbReference type="Proteomes" id="UP001215280">
    <property type="component" value="Unassembled WGS sequence"/>
</dbReference>
<evidence type="ECO:0000313" key="9">
    <source>
        <dbReference type="EMBL" id="KAJ7715944.1"/>
    </source>
</evidence>
<evidence type="ECO:0000256" key="8">
    <source>
        <dbReference type="ARBA" id="ARBA00022833"/>
    </source>
</evidence>
<keyword evidence="6" id="KW-0255">Endonuclease</keyword>
<comment type="subunit">
    <text evidence="2">Homodimer.</text>
</comment>
<evidence type="ECO:0000313" key="10">
    <source>
        <dbReference type="Proteomes" id="UP001215280"/>
    </source>
</evidence>
<keyword evidence="3" id="KW-0819">tRNA processing</keyword>
<evidence type="ECO:0000256" key="2">
    <source>
        <dbReference type="ARBA" id="ARBA00011738"/>
    </source>
</evidence>
<gene>
    <name evidence="9" type="ORF">DFH07DRAFT_762617</name>
</gene>
<keyword evidence="10" id="KW-1185">Reference proteome</keyword>
<protein>
    <submittedName>
        <fullName evidence="9">Beta-lactamase-like protein</fullName>
    </submittedName>
</protein>
<dbReference type="SUPFAM" id="SSF56281">
    <property type="entry name" value="Metallo-hydrolase/oxidoreductase"/>
    <property type="match status" value="1"/>
</dbReference>
<accession>A0AAD7H9U0</accession>
<dbReference type="Gene3D" id="3.60.15.10">
    <property type="entry name" value="Ribonuclease Z/Hydroxyacylglutathione hydrolase-like"/>
    <property type="match status" value="1"/>
</dbReference>
<keyword evidence="7" id="KW-0378">Hydrolase</keyword>
<organism evidence="9 10">
    <name type="scientific">Mycena maculata</name>
    <dbReference type="NCBI Taxonomy" id="230809"/>
    <lineage>
        <taxon>Eukaryota</taxon>
        <taxon>Fungi</taxon>
        <taxon>Dikarya</taxon>
        <taxon>Basidiomycota</taxon>
        <taxon>Agaricomycotina</taxon>
        <taxon>Agaricomycetes</taxon>
        <taxon>Agaricomycetidae</taxon>
        <taxon>Agaricales</taxon>
        <taxon>Marasmiineae</taxon>
        <taxon>Mycenaceae</taxon>
        <taxon>Mycena</taxon>
    </lineage>
</organism>
<sequence length="373" mass="41222">MARTMTVTFLGTCSGGGPNESRNCSSLVVDCLRDSSLWMVDCAEGTTRQFAFQPPDTPVRLKAQSVTKIFITHMHADHTMGVVPMLRNVLFAPSVNPNAFVPPRIEIYGPAGIRTFVRSILNMTLTRTAEKYVVHELLRADDVPTPCEPPEVMHSSELVGRDIVCTEDGFWKGFTQGRGALGEVVVDAGPILHRDPCLGYIFREPDAPQRKIVILGDTYDPSPIVPLCTSPSLLIHEATDAHIPREISPQNKRTPETVLRTALARGHSVPQMAGEFAKTVGAEKLVLNHIGGRFPAPRHDRDARSNVMREIERQATEAWGSGRYAMAAWDFMRVAVPAPASMPPQDQPYSVMEQVVYADPAEGLVYVKNKKRW</sequence>
<dbReference type="CDD" id="cd07717">
    <property type="entry name" value="RNaseZ_ZiPD-like_MBL-fold"/>
    <property type="match status" value="1"/>
</dbReference>
<dbReference type="GO" id="GO:0042781">
    <property type="term" value="F:3'-tRNA processing endoribonuclease activity"/>
    <property type="evidence" value="ECO:0007669"/>
    <property type="project" value="TreeGrafter"/>
</dbReference>
<evidence type="ECO:0000256" key="7">
    <source>
        <dbReference type="ARBA" id="ARBA00022801"/>
    </source>
</evidence>
<keyword evidence="4" id="KW-0540">Nuclease</keyword>
<comment type="caution">
    <text evidence="9">The sequence shown here is derived from an EMBL/GenBank/DDBJ whole genome shotgun (WGS) entry which is preliminary data.</text>
</comment>
<evidence type="ECO:0000256" key="5">
    <source>
        <dbReference type="ARBA" id="ARBA00022723"/>
    </source>
</evidence>
<dbReference type="PANTHER" id="PTHR46018:SF2">
    <property type="entry name" value="ZINC PHOSPHODIESTERASE ELAC PROTEIN 1"/>
    <property type="match status" value="1"/>
</dbReference>
<dbReference type="EMBL" id="JARJLG010000339">
    <property type="protein sequence ID" value="KAJ7715944.1"/>
    <property type="molecule type" value="Genomic_DNA"/>
</dbReference>
<dbReference type="PANTHER" id="PTHR46018">
    <property type="entry name" value="ZINC PHOSPHODIESTERASE ELAC PROTEIN 1"/>
    <property type="match status" value="1"/>
</dbReference>
<dbReference type="InterPro" id="IPR036866">
    <property type="entry name" value="RibonucZ/Hydroxyglut_hydro"/>
</dbReference>
<keyword evidence="5" id="KW-0479">Metal-binding</keyword>
<dbReference type="InterPro" id="IPR013471">
    <property type="entry name" value="RNase_Z/BN"/>
</dbReference>